<gene>
    <name evidence="3" type="ORF">ABV298_17830</name>
</gene>
<dbReference type="Gene3D" id="3.30.920.90">
    <property type="match status" value="1"/>
</dbReference>
<feature type="region of interest" description="Disordered" evidence="1">
    <location>
        <begin position="126"/>
        <end position="152"/>
    </location>
</feature>
<organism evidence="3">
    <name type="scientific">Dyadobacter sp. 676</name>
    <dbReference type="NCBI Taxonomy" id="3088362"/>
    <lineage>
        <taxon>Bacteria</taxon>
        <taxon>Pseudomonadati</taxon>
        <taxon>Bacteroidota</taxon>
        <taxon>Cytophagia</taxon>
        <taxon>Cytophagales</taxon>
        <taxon>Spirosomataceae</taxon>
        <taxon>Dyadobacter</taxon>
    </lineage>
</organism>
<protein>
    <submittedName>
        <fullName evidence="3">DUF3578 domain-containing protein</fullName>
    </submittedName>
</protein>
<dbReference type="AlphaFoldDB" id="A0AAU8FFB2"/>
<evidence type="ECO:0000313" key="3">
    <source>
        <dbReference type="EMBL" id="XCH22205.1"/>
    </source>
</evidence>
<evidence type="ECO:0000256" key="1">
    <source>
        <dbReference type="SAM" id="MobiDB-lite"/>
    </source>
</evidence>
<name>A0AAU8FFB2_9BACT</name>
<dbReference type="Pfam" id="PF12102">
    <property type="entry name" value="MrcB_N"/>
    <property type="match status" value="1"/>
</dbReference>
<proteinExistence type="predicted"/>
<feature type="domain" description="Type IV methyl-directed restriction enzyme EcoKMcrB subunit DNA-binding" evidence="2">
    <location>
        <begin position="19"/>
        <end position="79"/>
    </location>
</feature>
<accession>A0AAU8FFB2</accession>
<dbReference type="RefSeq" id="WP_353717537.1">
    <property type="nucleotide sequence ID" value="NZ_CP159289.1"/>
</dbReference>
<evidence type="ECO:0000259" key="2">
    <source>
        <dbReference type="Pfam" id="PF12102"/>
    </source>
</evidence>
<dbReference type="EMBL" id="CP159289">
    <property type="protein sequence ID" value="XCH22205.1"/>
    <property type="molecule type" value="Genomic_DNA"/>
</dbReference>
<reference evidence="3" key="1">
    <citation type="submission" date="2024-06" db="EMBL/GenBank/DDBJ databases">
        <title>Sequencing and assembly of the genome of Dyadobacter sp. strain 676, a symbiont of Cyamopsis tetragonoloba.</title>
        <authorList>
            <person name="Guro P."/>
            <person name="Sazanova A."/>
            <person name="Kuznetsova I."/>
            <person name="Belimov A."/>
            <person name="Safronova V."/>
        </authorList>
    </citation>
    <scope>NUCLEOTIDE SEQUENCE</scope>
    <source>
        <strain evidence="3">676</strain>
    </source>
</reference>
<sequence length="152" mass="17041">MEYFDELTRFLAQCRTDNLKTSHFSNALDGFKVKISFGKGHPARVPWIAFLAPGQHISNGIYPFYLFYKNQQILVLAFGISETLSPRNPLAASRSGDDRKLFSKTRLGKTRQVCRIACIQSLRSRPARPHADGGRLAENTGYLPHHHRAGAG</sequence>
<dbReference type="InterPro" id="IPR021961">
    <property type="entry name" value="McrB_DNA-bd"/>
</dbReference>